<keyword evidence="3" id="KW-1185">Reference proteome</keyword>
<gene>
    <name evidence="2" type="ORF">SAMN05216258_1426</name>
</gene>
<feature type="coiled-coil region" evidence="1">
    <location>
        <begin position="10"/>
        <end position="44"/>
    </location>
</feature>
<dbReference type="RefSeq" id="WP_177236415.1">
    <property type="nucleotide sequence ID" value="NZ_FOQH01000042.1"/>
</dbReference>
<protein>
    <submittedName>
        <fullName evidence="2">Uncharacterized protein</fullName>
    </submittedName>
</protein>
<dbReference type="STRING" id="1114924.SAMN05216258_1426"/>
<evidence type="ECO:0000313" key="3">
    <source>
        <dbReference type="Proteomes" id="UP000199377"/>
    </source>
</evidence>
<accession>A0A1I3QIG0</accession>
<dbReference type="Proteomes" id="UP000199377">
    <property type="component" value="Unassembled WGS sequence"/>
</dbReference>
<organism evidence="2 3">
    <name type="scientific">Albimonas pacifica</name>
    <dbReference type="NCBI Taxonomy" id="1114924"/>
    <lineage>
        <taxon>Bacteria</taxon>
        <taxon>Pseudomonadati</taxon>
        <taxon>Pseudomonadota</taxon>
        <taxon>Alphaproteobacteria</taxon>
        <taxon>Rhodobacterales</taxon>
        <taxon>Paracoccaceae</taxon>
        <taxon>Albimonas</taxon>
    </lineage>
</organism>
<name>A0A1I3QIG0_9RHOB</name>
<reference evidence="2 3" key="1">
    <citation type="submission" date="2016-10" db="EMBL/GenBank/DDBJ databases">
        <authorList>
            <person name="de Groot N.N."/>
        </authorList>
    </citation>
    <scope>NUCLEOTIDE SEQUENCE [LARGE SCALE GENOMIC DNA]</scope>
    <source>
        <strain evidence="2 3">CGMCC 1.11030</strain>
    </source>
</reference>
<evidence type="ECO:0000256" key="1">
    <source>
        <dbReference type="SAM" id="Coils"/>
    </source>
</evidence>
<dbReference type="AlphaFoldDB" id="A0A1I3QIG0"/>
<evidence type="ECO:0000313" key="2">
    <source>
        <dbReference type="EMBL" id="SFJ33550.1"/>
    </source>
</evidence>
<sequence>MQDKWTHGQATKERRDIDALVEQAEEHERKGAELRRNIEGREARLEQLKPEGWTR</sequence>
<keyword evidence="1" id="KW-0175">Coiled coil</keyword>
<proteinExistence type="predicted"/>
<dbReference type="EMBL" id="FOQH01000042">
    <property type="protein sequence ID" value="SFJ33550.1"/>
    <property type="molecule type" value="Genomic_DNA"/>
</dbReference>